<gene>
    <name evidence="1" type="ORF">F904_00290</name>
</gene>
<keyword evidence="2" id="KW-1185">Reference proteome</keyword>
<evidence type="ECO:0000313" key="1">
    <source>
        <dbReference type="EMBL" id="ENW97450.1"/>
    </source>
</evidence>
<protein>
    <submittedName>
        <fullName evidence="1">Uncharacterized protein</fullName>
    </submittedName>
</protein>
<dbReference type="RefSeq" id="WP_005183855.1">
    <property type="nucleotide sequence ID" value="NZ_KB850048.1"/>
</dbReference>
<comment type="caution">
    <text evidence="1">The sequence shown here is derived from an EMBL/GenBank/DDBJ whole genome shotgun (WGS) entry which is preliminary data.</text>
</comment>
<dbReference type="eggNOG" id="ENOG503411C">
    <property type="taxonomic scope" value="Bacteria"/>
</dbReference>
<name>N9MVX9_9GAMM</name>
<dbReference type="AlphaFoldDB" id="N9MVX9"/>
<proteinExistence type="predicted"/>
<accession>N9MVX9</accession>
<reference evidence="1 2" key="1">
    <citation type="submission" date="2013-02" db="EMBL/GenBank/DDBJ databases">
        <title>The Genome Sequence of Acinetobacter sp. ANC 4105.</title>
        <authorList>
            <consortium name="The Broad Institute Genome Sequencing Platform"/>
            <consortium name="The Broad Institute Genome Sequencing Center for Infectious Disease"/>
            <person name="Cerqueira G."/>
            <person name="Feldgarden M."/>
            <person name="Courvalin P."/>
            <person name="Perichon B."/>
            <person name="Grillot-Courvalin C."/>
            <person name="Clermont D."/>
            <person name="Rocha E."/>
            <person name="Yoon E.-J."/>
            <person name="Nemec A."/>
            <person name="Walker B."/>
            <person name="Young S.K."/>
            <person name="Zeng Q."/>
            <person name="Gargeya S."/>
            <person name="Fitzgerald M."/>
            <person name="Haas B."/>
            <person name="Abouelleil A."/>
            <person name="Alvarado L."/>
            <person name="Arachchi H.M."/>
            <person name="Berlin A.M."/>
            <person name="Chapman S.B."/>
            <person name="Dewar J."/>
            <person name="Goldberg J."/>
            <person name="Griggs A."/>
            <person name="Gujja S."/>
            <person name="Hansen M."/>
            <person name="Howarth C."/>
            <person name="Imamovic A."/>
            <person name="Larimer J."/>
            <person name="McCowan C."/>
            <person name="Murphy C."/>
            <person name="Neiman D."/>
            <person name="Pearson M."/>
            <person name="Priest M."/>
            <person name="Roberts A."/>
            <person name="Saif S."/>
            <person name="Shea T."/>
            <person name="Sisk P."/>
            <person name="Sykes S."/>
            <person name="Wortman J."/>
            <person name="Nusbaum C."/>
            <person name="Birren B."/>
        </authorList>
    </citation>
    <scope>NUCLEOTIDE SEQUENCE [LARGE SCALE GENOMIC DNA]</scope>
    <source>
        <strain evidence="1 2">ANC 4105</strain>
    </source>
</reference>
<dbReference type="EMBL" id="APRL01000001">
    <property type="protein sequence ID" value="ENW97450.1"/>
    <property type="molecule type" value="Genomic_DNA"/>
</dbReference>
<dbReference type="HOGENOM" id="CLU_103235_0_0_6"/>
<dbReference type="Proteomes" id="UP000013261">
    <property type="component" value="Unassembled WGS sequence"/>
</dbReference>
<dbReference type="PATRIC" id="fig|1217703.3.peg.273"/>
<evidence type="ECO:0000313" key="2">
    <source>
        <dbReference type="Proteomes" id="UP000013261"/>
    </source>
</evidence>
<organism evidence="1 2">
    <name type="scientific">Acinetobacter dispersus</name>
    <dbReference type="NCBI Taxonomy" id="70348"/>
    <lineage>
        <taxon>Bacteria</taxon>
        <taxon>Pseudomonadati</taxon>
        <taxon>Pseudomonadota</taxon>
        <taxon>Gammaproteobacteria</taxon>
        <taxon>Moraxellales</taxon>
        <taxon>Moraxellaceae</taxon>
        <taxon>Acinetobacter</taxon>
    </lineage>
</organism>
<sequence>MTFIIAIQLNDSIIIAADNKKITIKNTGEIQFNKDKLSKLYPWKHGLITGTGEAHVIHRATSIFKSLTFPDISKLPECLNISRYLRELEVGKGYYQIENTKLLCSYSDSTGIQLYKIERFEPSQEYTMVPIQSMEIIIWLFHPDITLIETDLQSLYKNIKDYQTFPNDEAWLSHYISQLAPIYKKQSKIDTLMSSSFDVFLQTKNVCSM</sequence>